<dbReference type="RefSeq" id="WP_130276630.1">
    <property type="nucleotide sequence ID" value="NZ_SGXG01000001.1"/>
</dbReference>
<evidence type="ECO:0000256" key="2">
    <source>
        <dbReference type="ARBA" id="ARBA00022475"/>
    </source>
</evidence>
<dbReference type="InterPro" id="IPR025857">
    <property type="entry name" value="MacB_PCD"/>
</dbReference>
<gene>
    <name evidence="9" type="ORF">BC751_3429</name>
</gene>
<evidence type="ECO:0000256" key="3">
    <source>
        <dbReference type="ARBA" id="ARBA00022692"/>
    </source>
</evidence>
<feature type="domain" description="ABC3 transporter permease C-terminal" evidence="7">
    <location>
        <begin position="696"/>
        <end position="805"/>
    </location>
</feature>
<comment type="caution">
    <text evidence="9">The sequence shown here is derived from an EMBL/GenBank/DDBJ whole genome shotgun (WGS) entry which is preliminary data.</text>
</comment>
<feature type="transmembrane region" description="Helical" evidence="6">
    <location>
        <begin position="21"/>
        <end position="41"/>
    </location>
</feature>
<dbReference type="Pfam" id="PF12704">
    <property type="entry name" value="MacB_PCD"/>
    <property type="match status" value="1"/>
</dbReference>
<dbReference type="GO" id="GO:0022857">
    <property type="term" value="F:transmembrane transporter activity"/>
    <property type="evidence" value="ECO:0007669"/>
    <property type="project" value="TreeGrafter"/>
</dbReference>
<comment type="subcellular location">
    <subcellularLocation>
        <location evidence="1">Cell membrane</location>
        <topology evidence="1">Multi-pass membrane protein</topology>
    </subcellularLocation>
</comment>
<feature type="transmembrane region" description="Helical" evidence="6">
    <location>
        <begin position="425"/>
        <end position="445"/>
    </location>
</feature>
<keyword evidence="3 6" id="KW-0812">Transmembrane</keyword>
<evidence type="ECO:0000256" key="4">
    <source>
        <dbReference type="ARBA" id="ARBA00022989"/>
    </source>
</evidence>
<protein>
    <submittedName>
        <fullName evidence="9">Putative ABC transport system permease protein</fullName>
    </submittedName>
</protein>
<dbReference type="AlphaFoldDB" id="A0A4Q7PFY8"/>
<feature type="domain" description="ABC3 transporter permease C-terminal" evidence="7">
    <location>
        <begin position="292"/>
        <end position="402"/>
    </location>
</feature>
<feature type="transmembrane region" description="Helical" evidence="6">
    <location>
        <begin position="777"/>
        <end position="799"/>
    </location>
</feature>
<keyword evidence="5 6" id="KW-0472">Membrane</keyword>
<proteinExistence type="predicted"/>
<organism evidence="9 10">
    <name type="scientific">Cecembia calidifontis</name>
    <dbReference type="NCBI Taxonomy" id="1187080"/>
    <lineage>
        <taxon>Bacteria</taxon>
        <taxon>Pseudomonadati</taxon>
        <taxon>Bacteroidota</taxon>
        <taxon>Cytophagia</taxon>
        <taxon>Cytophagales</taxon>
        <taxon>Cyclobacteriaceae</taxon>
        <taxon>Cecembia</taxon>
    </lineage>
</organism>
<feature type="transmembrane region" description="Helical" evidence="6">
    <location>
        <begin position="693"/>
        <end position="718"/>
    </location>
</feature>
<feature type="transmembrane region" description="Helical" evidence="6">
    <location>
        <begin position="330"/>
        <end position="359"/>
    </location>
</feature>
<keyword evidence="2" id="KW-1003">Cell membrane</keyword>
<dbReference type="InterPro" id="IPR050250">
    <property type="entry name" value="Macrolide_Exporter_MacB"/>
</dbReference>
<dbReference type="Proteomes" id="UP000292209">
    <property type="component" value="Unassembled WGS sequence"/>
</dbReference>
<evidence type="ECO:0000256" key="5">
    <source>
        <dbReference type="ARBA" id="ARBA00023136"/>
    </source>
</evidence>
<evidence type="ECO:0000256" key="1">
    <source>
        <dbReference type="ARBA" id="ARBA00004651"/>
    </source>
</evidence>
<dbReference type="EMBL" id="SGXG01000001">
    <property type="protein sequence ID" value="RZS97802.1"/>
    <property type="molecule type" value="Genomic_DNA"/>
</dbReference>
<dbReference type="GO" id="GO:0005886">
    <property type="term" value="C:plasma membrane"/>
    <property type="evidence" value="ECO:0007669"/>
    <property type="project" value="UniProtKB-SubCell"/>
</dbReference>
<dbReference type="InterPro" id="IPR003838">
    <property type="entry name" value="ABC3_permease_C"/>
</dbReference>
<keyword evidence="4 6" id="KW-1133">Transmembrane helix</keyword>
<feature type="transmembrane region" description="Helical" evidence="6">
    <location>
        <begin position="379"/>
        <end position="405"/>
    </location>
</feature>
<feature type="transmembrane region" description="Helical" evidence="6">
    <location>
        <begin position="745"/>
        <end position="765"/>
    </location>
</feature>
<evidence type="ECO:0000259" key="8">
    <source>
        <dbReference type="Pfam" id="PF12704"/>
    </source>
</evidence>
<evidence type="ECO:0000313" key="9">
    <source>
        <dbReference type="EMBL" id="RZS97802.1"/>
    </source>
</evidence>
<sequence>MWKNYLIIGFRNLFRNKTYSIINLLGLSVGVATSMLLFFYIQHQLDMDKFHASKDSIYRVLRSYESGEDLKFSPSLPLALKPVLESNFGDAMVYTSILPNSFLTKTENGDGFRQEVTMVSPGFFEIFSFKMLQGTFPKKSENRYEAVISESTSKKYFGSQSPLGQNLLIRVAEEFINFEVVGLIEDKPNNSSLAYEVLILDDNVDLLYTKQQIEHWHMAFGDGYLMVRDNNQFRNFESSMKAYIARLFNDSDEPIDYFFELQPLEDVYLNTEIMSGTAASMNPKILWVLSGIGVLILLIACINYTTMALGNSTVRAREVGVRKTMGAGKFQLFGQFMAESIILTVFSVCVGMILAFVFLPTFNDWLTTEVTINFSLPQIGIILGLSLVIAVLAGSYPSVFLASFLPIQVLKSNLSLNFGKQRLRLTLLGFQFFVSIFLITCTLIMHKQMRTIEDHDLGFDHHSIVQINIPPPASQGLASFIDNGFEFALPFKNEILKYPEVERVSLATAVYGDKSWFQAGFETPDDREVNFSINIVDEDFLELFGLELLEGRNFSAMVPSDKKGGFILNESMKNALGWDDVLDKALESKRGFPDNRAVGLVKDFHFESLYNPINPGILILGYENIFSGLHSLMMNDDMTPKIFVKIIGNNVQESIGKFEDKWRALYGTDPFEYSILDDSIAVQYEQDRSLSSLVTVASLIAIIIAGMGLFAMVSLTIAGRYKEIGVRKVLGATSFEISLLFNRQFLKINLIGIVLALPVSYYLMQQWLANFILKTEISFGLLFFSFLLGLGFSILIVSIQSLSASLLNPVDTLKSE</sequence>
<evidence type="ECO:0000259" key="7">
    <source>
        <dbReference type="Pfam" id="PF02687"/>
    </source>
</evidence>
<accession>A0A4Q7PFY8</accession>
<keyword evidence="10" id="KW-1185">Reference proteome</keyword>
<evidence type="ECO:0000256" key="6">
    <source>
        <dbReference type="SAM" id="Phobius"/>
    </source>
</evidence>
<name>A0A4Q7PFY8_9BACT</name>
<feature type="domain" description="MacB-like periplasmic core" evidence="8">
    <location>
        <begin position="20"/>
        <end position="210"/>
    </location>
</feature>
<dbReference type="PANTHER" id="PTHR30572:SF18">
    <property type="entry name" value="ABC-TYPE MACROLIDE FAMILY EXPORT SYSTEM PERMEASE COMPONENT 2"/>
    <property type="match status" value="1"/>
</dbReference>
<dbReference type="Pfam" id="PF02687">
    <property type="entry name" value="FtsX"/>
    <property type="match status" value="2"/>
</dbReference>
<reference evidence="9 10" key="1">
    <citation type="submission" date="2019-02" db="EMBL/GenBank/DDBJ databases">
        <title>Genomic Encyclopedia of Archaeal and Bacterial Type Strains, Phase II (KMG-II): from individual species to whole genera.</title>
        <authorList>
            <person name="Goeker M."/>
        </authorList>
    </citation>
    <scope>NUCLEOTIDE SEQUENCE [LARGE SCALE GENOMIC DNA]</scope>
    <source>
        <strain evidence="9 10">DSM 21411</strain>
    </source>
</reference>
<dbReference type="PANTHER" id="PTHR30572">
    <property type="entry name" value="MEMBRANE COMPONENT OF TRANSPORTER-RELATED"/>
    <property type="match status" value="1"/>
</dbReference>
<evidence type="ECO:0000313" key="10">
    <source>
        <dbReference type="Proteomes" id="UP000292209"/>
    </source>
</evidence>
<feature type="transmembrane region" description="Helical" evidence="6">
    <location>
        <begin position="285"/>
        <end position="309"/>
    </location>
</feature>
<dbReference type="OrthoDB" id="5933722at2"/>